<evidence type="ECO:0000313" key="6">
    <source>
        <dbReference type="Proteomes" id="UP000241118"/>
    </source>
</evidence>
<keyword evidence="1" id="KW-0805">Transcription regulation</keyword>
<dbReference type="SUPFAM" id="SSF46689">
    <property type="entry name" value="Homeodomain-like"/>
    <property type="match status" value="2"/>
</dbReference>
<dbReference type="Pfam" id="PF12833">
    <property type="entry name" value="HTH_18"/>
    <property type="match status" value="1"/>
</dbReference>
<keyword evidence="3" id="KW-0804">Transcription</keyword>
<evidence type="ECO:0000256" key="2">
    <source>
        <dbReference type="ARBA" id="ARBA00023125"/>
    </source>
</evidence>
<dbReference type="InterPro" id="IPR009057">
    <property type="entry name" value="Homeodomain-like_sf"/>
</dbReference>
<sequence>MGVVVEGVIERAVGRVIDFMHQNLGEQFTIDDMARTAMYSKFHFSRAFQRVTGVSPGRFLAAIRLQEAKRLLVCTSLAVTDISHRVGYTSVGTFSSRFRSNVGVSPTTYRRLGGLTPPIPLTRRSSEPHTSTVQGEIHAPPGSAPGIIFLGLFPERIPQGKPVRCTMLHRPGPYVITNVPAGTWHLLAHCVALGRELALGEAPYGQDQALNVASCGPVSVRAGARVTEVDLSLRPIGTLDPPVLLALPYIRTVALDAGAAS</sequence>
<protein>
    <submittedName>
        <fullName evidence="5">AraC-like DNA-binding protein</fullName>
    </submittedName>
</protein>
<dbReference type="Gene3D" id="1.10.10.60">
    <property type="entry name" value="Homeodomain-like"/>
    <property type="match status" value="2"/>
</dbReference>
<dbReference type="InterPro" id="IPR050204">
    <property type="entry name" value="AraC_XylS_family_regulators"/>
</dbReference>
<dbReference type="SMART" id="SM00342">
    <property type="entry name" value="HTH_ARAC"/>
    <property type="match status" value="1"/>
</dbReference>
<reference evidence="5 6" key="1">
    <citation type="submission" date="2018-03" db="EMBL/GenBank/DDBJ databases">
        <title>Genomic Encyclopedia of Type Strains, Phase III (KMG-III): the genomes of soil and plant-associated and newly described type strains.</title>
        <authorList>
            <person name="Whitman W."/>
        </authorList>
    </citation>
    <scope>NUCLEOTIDE SEQUENCE [LARGE SCALE GENOMIC DNA]</scope>
    <source>
        <strain evidence="5 6">CGMCC 4.7097</strain>
    </source>
</reference>
<dbReference type="PRINTS" id="PR00032">
    <property type="entry name" value="HTHARAC"/>
</dbReference>
<feature type="domain" description="HTH araC/xylS-type" evidence="4">
    <location>
        <begin position="14"/>
        <end position="112"/>
    </location>
</feature>
<keyword evidence="6" id="KW-1185">Reference proteome</keyword>
<evidence type="ECO:0000256" key="1">
    <source>
        <dbReference type="ARBA" id="ARBA00023015"/>
    </source>
</evidence>
<dbReference type="OrthoDB" id="9816011at2"/>
<evidence type="ECO:0000256" key="3">
    <source>
        <dbReference type="ARBA" id="ARBA00023163"/>
    </source>
</evidence>
<dbReference type="GO" id="GO:0043565">
    <property type="term" value="F:sequence-specific DNA binding"/>
    <property type="evidence" value="ECO:0007669"/>
    <property type="project" value="InterPro"/>
</dbReference>
<dbReference type="EMBL" id="PYAX01000011">
    <property type="protein sequence ID" value="PSL52770.1"/>
    <property type="molecule type" value="Genomic_DNA"/>
</dbReference>
<evidence type="ECO:0000259" key="4">
    <source>
        <dbReference type="PROSITE" id="PS01124"/>
    </source>
</evidence>
<keyword evidence="2 5" id="KW-0238">DNA-binding</keyword>
<dbReference type="InterPro" id="IPR018060">
    <property type="entry name" value="HTH_AraC"/>
</dbReference>
<dbReference type="Proteomes" id="UP000241118">
    <property type="component" value="Unassembled WGS sequence"/>
</dbReference>
<dbReference type="InterPro" id="IPR020449">
    <property type="entry name" value="Tscrpt_reg_AraC-type_HTH"/>
</dbReference>
<dbReference type="AlphaFoldDB" id="A0A2P8I2S2"/>
<dbReference type="PROSITE" id="PS01124">
    <property type="entry name" value="HTH_ARAC_FAMILY_2"/>
    <property type="match status" value="1"/>
</dbReference>
<comment type="caution">
    <text evidence="5">The sequence shown here is derived from an EMBL/GenBank/DDBJ whole genome shotgun (WGS) entry which is preliminary data.</text>
</comment>
<dbReference type="GO" id="GO:0003700">
    <property type="term" value="F:DNA-binding transcription factor activity"/>
    <property type="evidence" value="ECO:0007669"/>
    <property type="project" value="InterPro"/>
</dbReference>
<dbReference type="PANTHER" id="PTHR46796">
    <property type="entry name" value="HTH-TYPE TRANSCRIPTIONAL ACTIVATOR RHAS-RELATED"/>
    <property type="match status" value="1"/>
</dbReference>
<organism evidence="5 6">
    <name type="scientific">Saccharothrix carnea</name>
    <dbReference type="NCBI Taxonomy" id="1280637"/>
    <lineage>
        <taxon>Bacteria</taxon>
        <taxon>Bacillati</taxon>
        <taxon>Actinomycetota</taxon>
        <taxon>Actinomycetes</taxon>
        <taxon>Pseudonocardiales</taxon>
        <taxon>Pseudonocardiaceae</taxon>
        <taxon>Saccharothrix</taxon>
    </lineage>
</organism>
<gene>
    <name evidence="5" type="ORF">B0I31_11157</name>
</gene>
<dbReference type="InterPro" id="IPR018062">
    <property type="entry name" value="HTH_AraC-typ_CS"/>
</dbReference>
<evidence type="ECO:0000313" key="5">
    <source>
        <dbReference type="EMBL" id="PSL52770.1"/>
    </source>
</evidence>
<dbReference type="PROSITE" id="PS00041">
    <property type="entry name" value="HTH_ARAC_FAMILY_1"/>
    <property type="match status" value="1"/>
</dbReference>
<proteinExistence type="predicted"/>
<name>A0A2P8I2S2_SACCR</name>
<accession>A0A2P8I2S2</accession>